<feature type="domain" description="Ribosome maturation protein SDO1/SBDS N-terminal" evidence="8">
    <location>
        <begin position="14"/>
        <end position="101"/>
    </location>
</feature>
<evidence type="ECO:0008006" key="15">
    <source>
        <dbReference type="Google" id="ProtNLM"/>
    </source>
</evidence>
<evidence type="ECO:0000256" key="4">
    <source>
        <dbReference type="ARBA" id="ARBA00022490"/>
    </source>
</evidence>
<accession>A0A0G4IXA0</accession>
<keyword evidence="4" id="KW-0963">Cytoplasm</keyword>
<dbReference type="InterPro" id="IPR046928">
    <property type="entry name" value="SDO1/SBDS_C"/>
</dbReference>
<dbReference type="GO" id="GO:0005737">
    <property type="term" value="C:cytoplasm"/>
    <property type="evidence" value="ECO:0007669"/>
    <property type="project" value="UniProtKB-SubCell"/>
</dbReference>
<dbReference type="InterPro" id="IPR036786">
    <property type="entry name" value="Ribosome_mat_SBDS_N_sf"/>
</dbReference>
<dbReference type="Proteomes" id="UP000290189">
    <property type="component" value="Unassembled WGS sequence"/>
</dbReference>
<dbReference type="PANTHER" id="PTHR10927:SF1">
    <property type="entry name" value="RIBOSOME MATURATION PROTEIN SBDS"/>
    <property type="match status" value="1"/>
</dbReference>
<keyword evidence="12" id="KW-0496">Mitochondrion</keyword>
<comment type="subcellular location">
    <subcellularLocation>
        <location evidence="2">Cytoplasm</location>
    </subcellularLocation>
    <subcellularLocation>
        <location evidence="1">Nucleus</location>
    </subcellularLocation>
</comment>
<dbReference type="PANTHER" id="PTHR10927">
    <property type="entry name" value="RIBOSOME MATURATION PROTEIN SBDS"/>
    <property type="match status" value="1"/>
</dbReference>
<reference evidence="11 13" key="1">
    <citation type="submission" date="2015-02" db="EMBL/GenBank/DDBJ databases">
        <authorList>
            <person name="Chooi Y.-H."/>
        </authorList>
    </citation>
    <scope>NUCLEOTIDE SEQUENCE [LARGE SCALE GENOMIC DNA]</scope>
    <source>
        <strain evidence="11">E3</strain>
    </source>
</reference>
<dbReference type="Gene3D" id="3.30.70.240">
    <property type="match status" value="1"/>
</dbReference>
<evidence type="ECO:0000313" key="11">
    <source>
        <dbReference type="EMBL" id="CEO99877.1"/>
    </source>
</evidence>
<dbReference type="EMBL" id="CDSF01000094">
    <property type="protein sequence ID" value="CEO99877.1"/>
    <property type="molecule type" value="Genomic_DNA"/>
</dbReference>
<dbReference type="Proteomes" id="UP000039324">
    <property type="component" value="Unassembled WGS sequence"/>
</dbReference>
<dbReference type="AlphaFoldDB" id="A0A0G4IXA0"/>
<dbReference type="Pfam" id="PF09377">
    <property type="entry name" value="SBDS_domain_II"/>
    <property type="match status" value="1"/>
</dbReference>
<dbReference type="Gene3D" id="3.30.1250.10">
    <property type="entry name" value="Ribosome maturation protein SBDS, N-terminal domain"/>
    <property type="match status" value="1"/>
</dbReference>
<dbReference type="InterPro" id="IPR019783">
    <property type="entry name" value="SDO1/SBDS_N"/>
</dbReference>
<dbReference type="EMBL" id="OVEO01000020">
    <property type="protein sequence ID" value="SPR02033.1"/>
    <property type="molecule type" value="Genomic_DNA"/>
</dbReference>
<evidence type="ECO:0000256" key="3">
    <source>
        <dbReference type="ARBA" id="ARBA00007433"/>
    </source>
</evidence>
<dbReference type="Gene3D" id="1.10.10.900">
    <property type="entry name" value="SBDS protein C-terminal domain, subdomain 1"/>
    <property type="match status" value="1"/>
</dbReference>
<keyword evidence="13" id="KW-1185">Reference proteome</keyword>
<keyword evidence="6" id="KW-0539">Nucleus</keyword>
<evidence type="ECO:0000259" key="9">
    <source>
        <dbReference type="Pfam" id="PF09377"/>
    </source>
</evidence>
<dbReference type="Pfam" id="PF20268">
    <property type="entry name" value="SBDS_C"/>
    <property type="match status" value="1"/>
</dbReference>
<evidence type="ECO:0000313" key="13">
    <source>
        <dbReference type="Proteomes" id="UP000039324"/>
    </source>
</evidence>
<comment type="similarity">
    <text evidence="3">Belongs to the SDO1/SBDS family.</text>
</comment>
<evidence type="ECO:0000259" key="8">
    <source>
        <dbReference type="Pfam" id="PF01172"/>
    </source>
</evidence>
<evidence type="ECO:0000256" key="5">
    <source>
        <dbReference type="ARBA" id="ARBA00022517"/>
    </source>
</evidence>
<evidence type="ECO:0000256" key="1">
    <source>
        <dbReference type="ARBA" id="ARBA00004123"/>
    </source>
</evidence>
<evidence type="ECO:0000313" key="14">
    <source>
        <dbReference type="Proteomes" id="UP000290189"/>
    </source>
</evidence>
<proteinExistence type="inferred from homology"/>
<organism evidence="11 13">
    <name type="scientific">Plasmodiophora brassicae</name>
    <name type="common">Clubroot disease agent</name>
    <dbReference type="NCBI Taxonomy" id="37360"/>
    <lineage>
        <taxon>Eukaryota</taxon>
        <taxon>Sar</taxon>
        <taxon>Rhizaria</taxon>
        <taxon>Endomyxa</taxon>
        <taxon>Phytomyxea</taxon>
        <taxon>Plasmodiophorida</taxon>
        <taxon>Plasmodiophoridae</taxon>
        <taxon>Plasmodiophora</taxon>
    </lineage>
</organism>
<dbReference type="GO" id="GO:0042256">
    <property type="term" value="P:cytosolic ribosome assembly"/>
    <property type="evidence" value="ECO:0007669"/>
    <property type="project" value="InterPro"/>
</dbReference>
<evidence type="ECO:0000313" key="12">
    <source>
        <dbReference type="EMBL" id="SPR02033.1"/>
    </source>
</evidence>
<geneLocation type="mitochondrion" evidence="12"/>
<dbReference type="InterPro" id="IPR002140">
    <property type="entry name" value="Sdo1/SBDS"/>
</dbReference>
<dbReference type="NCBIfam" id="TIGR00291">
    <property type="entry name" value="RNA_SBDS"/>
    <property type="match status" value="1"/>
</dbReference>
<gene>
    <name evidence="11" type="ORF">PBRA_007611</name>
    <name evidence="12" type="ORF">PLBR_LOCUS9248</name>
</gene>
<dbReference type="OMA" id="AVNPQMD"/>
<evidence type="ECO:0000256" key="2">
    <source>
        <dbReference type="ARBA" id="ARBA00004496"/>
    </source>
</evidence>
<dbReference type="GO" id="GO:0005634">
    <property type="term" value="C:nucleus"/>
    <property type="evidence" value="ECO:0007669"/>
    <property type="project" value="UniProtKB-SubCell"/>
</dbReference>
<evidence type="ECO:0000259" key="10">
    <source>
        <dbReference type="Pfam" id="PF20268"/>
    </source>
</evidence>
<dbReference type="SUPFAM" id="SSF109728">
    <property type="entry name" value="Hypothetical protein AF0491, middle domain"/>
    <property type="match status" value="1"/>
</dbReference>
<dbReference type="OrthoDB" id="10253092at2759"/>
<evidence type="ECO:0000256" key="6">
    <source>
        <dbReference type="ARBA" id="ARBA00023242"/>
    </source>
</evidence>
<reference evidence="12 14" key="2">
    <citation type="submission" date="2018-03" db="EMBL/GenBank/DDBJ databases">
        <authorList>
            <person name="Fogelqvist J."/>
        </authorList>
    </citation>
    <scope>NUCLEOTIDE SEQUENCE [LARGE SCALE GENOMIC DNA]</scope>
</reference>
<dbReference type="SUPFAM" id="SSF89895">
    <property type="entry name" value="FYSH domain"/>
    <property type="match status" value="1"/>
</dbReference>
<name>A0A0G4IXA0_PLABS</name>
<comment type="subunit">
    <text evidence="7">Associates with the 60S ribosomal subunit.</text>
</comment>
<protein>
    <recommendedName>
        <fullName evidence="15">Ribosome maturation protein SBDS</fullName>
    </recommendedName>
</protein>
<evidence type="ECO:0000256" key="7">
    <source>
        <dbReference type="ARBA" id="ARBA00049708"/>
    </source>
</evidence>
<feature type="domain" description="Ribosome maturation protein SDO1/SBDS central" evidence="9">
    <location>
        <begin position="109"/>
        <end position="172"/>
    </location>
</feature>
<dbReference type="FunFam" id="3.30.1250.10:FF:000001">
    <property type="entry name" value="SBDS, ribosome maturation factor"/>
    <property type="match status" value="1"/>
</dbReference>
<keyword evidence="5" id="KW-0690">Ribosome biogenesis</keyword>
<dbReference type="Pfam" id="PF01172">
    <property type="entry name" value="SBDS_N"/>
    <property type="match status" value="1"/>
</dbReference>
<dbReference type="InterPro" id="IPR018978">
    <property type="entry name" value="SDO1/SBDS_central"/>
</dbReference>
<dbReference type="InterPro" id="IPR039100">
    <property type="entry name" value="Sdo1/SBDS-like"/>
</dbReference>
<feature type="domain" description="Ribosome maturation protein SDO1/SBDS C-terminal" evidence="10">
    <location>
        <begin position="174"/>
        <end position="244"/>
    </location>
</feature>
<sequence>MSIKQPLTQVRLTNVAVVRLKAKGKRFELACYKNKVMSWRNGVESNLDEVLQVHRVFSNVSKGVLAKSGDLAHAFGTEDIDEVIKIILEKGEVQVSDKERKVDLESRFKDIANIVQEKCVNRDTRRPFSLSMIETAMRELHFSVVPNRSAKQQALQVMAAITEAGLLPLARAKMRLMLRAPAQVAKQGLRDRILELPSVTQEEDEYTSGEWQAVIVCDPGQFAQVESVVKDASKGRGSVMLLDLHEKNLADEIV</sequence>
<dbReference type="STRING" id="37360.A0A0G4IXA0"/>
<dbReference type="PROSITE" id="PS01267">
    <property type="entry name" value="UPF0023"/>
    <property type="match status" value="1"/>
</dbReference>
<dbReference type="InterPro" id="IPR018023">
    <property type="entry name" value="Ribosome_mat_SBDS_CS"/>
</dbReference>
<dbReference type="InterPro" id="IPR037188">
    <property type="entry name" value="Sdo1/SBDS_central_sf"/>
</dbReference>